<dbReference type="EnsemblPlants" id="TuG1812G0400001542.01.T01">
    <property type="protein sequence ID" value="TuG1812G0400001542.01.T01.cds339576"/>
    <property type="gene ID" value="TuG1812G0400001542.01"/>
</dbReference>
<dbReference type="GO" id="GO:0008017">
    <property type="term" value="F:microtubule binding"/>
    <property type="evidence" value="ECO:0007669"/>
    <property type="project" value="TreeGrafter"/>
</dbReference>
<dbReference type="PANTHER" id="PTHR21567:SF62">
    <property type="entry name" value="ARM REPEAT SUPERFAMILY PROTEIN"/>
    <property type="match status" value="1"/>
</dbReference>
<accession>A0A8R7U719</accession>
<dbReference type="Proteomes" id="UP000015106">
    <property type="component" value="Chromosome 4"/>
</dbReference>
<dbReference type="Gramene" id="TuG1812G0400001542.01.T01">
    <property type="protein sequence ID" value="TuG1812G0400001542.01.T01.cds339576"/>
    <property type="gene ID" value="TuG1812G0400001542.01"/>
</dbReference>
<evidence type="ECO:0000313" key="1">
    <source>
        <dbReference type="EnsemblPlants" id="TuG1812G0400001542.01.T01.cds339576"/>
    </source>
</evidence>
<reference evidence="1" key="2">
    <citation type="submission" date="2018-03" db="EMBL/GenBank/DDBJ databases">
        <title>The Triticum urartu genome reveals the dynamic nature of wheat genome evolution.</title>
        <authorList>
            <person name="Ling H."/>
            <person name="Ma B."/>
            <person name="Shi X."/>
            <person name="Liu H."/>
            <person name="Dong L."/>
            <person name="Sun H."/>
            <person name="Cao Y."/>
            <person name="Gao Q."/>
            <person name="Zheng S."/>
            <person name="Li Y."/>
            <person name="Yu Y."/>
            <person name="Du H."/>
            <person name="Qi M."/>
            <person name="Li Y."/>
            <person name="Yu H."/>
            <person name="Cui Y."/>
            <person name="Wang N."/>
            <person name="Chen C."/>
            <person name="Wu H."/>
            <person name="Zhao Y."/>
            <person name="Zhang J."/>
            <person name="Li Y."/>
            <person name="Zhou W."/>
            <person name="Zhang B."/>
            <person name="Hu W."/>
            <person name="Eijk M."/>
            <person name="Tang J."/>
            <person name="Witsenboer H."/>
            <person name="Zhao S."/>
            <person name="Li Z."/>
            <person name="Zhang A."/>
            <person name="Wang D."/>
            <person name="Liang C."/>
        </authorList>
    </citation>
    <scope>NUCLEOTIDE SEQUENCE [LARGE SCALE GENOMIC DNA]</scope>
    <source>
        <strain evidence="1">cv. G1812</strain>
    </source>
</reference>
<sequence>FHELLDPLILLSVKSVTNLRSVACRTALITCADIFQAYGKQMTDSVDLLLMPLFLKSSQDKRIVCEAAEATI</sequence>
<evidence type="ECO:0000313" key="2">
    <source>
        <dbReference type="Proteomes" id="UP000015106"/>
    </source>
</evidence>
<organism evidence="1 2">
    <name type="scientific">Triticum urartu</name>
    <name type="common">Red wild einkorn</name>
    <name type="synonym">Crithodium urartu</name>
    <dbReference type="NCBI Taxonomy" id="4572"/>
    <lineage>
        <taxon>Eukaryota</taxon>
        <taxon>Viridiplantae</taxon>
        <taxon>Streptophyta</taxon>
        <taxon>Embryophyta</taxon>
        <taxon>Tracheophyta</taxon>
        <taxon>Spermatophyta</taxon>
        <taxon>Magnoliopsida</taxon>
        <taxon>Liliopsida</taxon>
        <taxon>Poales</taxon>
        <taxon>Poaceae</taxon>
        <taxon>BOP clade</taxon>
        <taxon>Pooideae</taxon>
        <taxon>Triticodae</taxon>
        <taxon>Triticeae</taxon>
        <taxon>Triticinae</taxon>
        <taxon>Triticum</taxon>
    </lineage>
</organism>
<keyword evidence="2" id="KW-1185">Reference proteome</keyword>
<dbReference type="GO" id="GO:0000226">
    <property type="term" value="P:microtubule cytoskeleton organization"/>
    <property type="evidence" value="ECO:0007669"/>
    <property type="project" value="TreeGrafter"/>
</dbReference>
<dbReference type="Gene3D" id="1.25.10.10">
    <property type="entry name" value="Leucine-rich Repeat Variant"/>
    <property type="match status" value="1"/>
</dbReference>
<reference evidence="1" key="3">
    <citation type="submission" date="2022-06" db="UniProtKB">
        <authorList>
            <consortium name="EnsemblPlants"/>
        </authorList>
    </citation>
    <scope>IDENTIFICATION</scope>
</reference>
<reference evidence="2" key="1">
    <citation type="journal article" date="2013" name="Nature">
        <title>Draft genome of the wheat A-genome progenitor Triticum urartu.</title>
        <authorList>
            <person name="Ling H.Q."/>
            <person name="Zhao S."/>
            <person name="Liu D."/>
            <person name="Wang J."/>
            <person name="Sun H."/>
            <person name="Zhang C."/>
            <person name="Fan H."/>
            <person name="Li D."/>
            <person name="Dong L."/>
            <person name="Tao Y."/>
            <person name="Gao C."/>
            <person name="Wu H."/>
            <person name="Li Y."/>
            <person name="Cui Y."/>
            <person name="Guo X."/>
            <person name="Zheng S."/>
            <person name="Wang B."/>
            <person name="Yu K."/>
            <person name="Liang Q."/>
            <person name="Yang W."/>
            <person name="Lou X."/>
            <person name="Chen J."/>
            <person name="Feng M."/>
            <person name="Jian J."/>
            <person name="Zhang X."/>
            <person name="Luo G."/>
            <person name="Jiang Y."/>
            <person name="Liu J."/>
            <person name="Wang Z."/>
            <person name="Sha Y."/>
            <person name="Zhang B."/>
            <person name="Wu H."/>
            <person name="Tang D."/>
            <person name="Shen Q."/>
            <person name="Xue P."/>
            <person name="Zou S."/>
            <person name="Wang X."/>
            <person name="Liu X."/>
            <person name="Wang F."/>
            <person name="Yang Y."/>
            <person name="An X."/>
            <person name="Dong Z."/>
            <person name="Zhang K."/>
            <person name="Zhang X."/>
            <person name="Luo M.C."/>
            <person name="Dvorak J."/>
            <person name="Tong Y."/>
            <person name="Wang J."/>
            <person name="Yang H."/>
            <person name="Li Z."/>
            <person name="Wang D."/>
            <person name="Zhang A."/>
            <person name="Wang J."/>
        </authorList>
    </citation>
    <scope>NUCLEOTIDE SEQUENCE</scope>
    <source>
        <strain evidence="2">cv. G1812</strain>
    </source>
</reference>
<name>A0A8R7U719_TRIUA</name>
<dbReference type="PANTHER" id="PTHR21567">
    <property type="entry name" value="CLASP"/>
    <property type="match status" value="1"/>
</dbReference>
<dbReference type="GO" id="GO:0005881">
    <property type="term" value="C:cytoplasmic microtubule"/>
    <property type="evidence" value="ECO:0007669"/>
    <property type="project" value="TreeGrafter"/>
</dbReference>
<proteinExistence type="predicted"/>
<evidence type="ECO:0008006" key="3">
    <source>
        <dbReference type="Google" id="ProtNLM"/>
    </source>
</evidence>
<protein>
    <recommendedName>
        <fullName evidence="3">CLASP N-terminal domain-containing protein</fullName>
    </recommendedName>
</protein>
<dbReference type="AlphaFoldDB" id="A0A8R7U719"/>
<dbReference type="InterPro" id="IPR011989">
    <property type="entry name" value="ARM-like"/>
</dbReference>